<organism evidence="1 2">
    <name type="scientific">Pythium oligandrum</name>
    <name type="common">Mycoparasitic fungus</name>
    <dbReference type="NCBI Taxonomy" id="41045"/>
    <lineage>
        <taxon>Eukaryota</taxon>
        <taxon>Sar</taxon>
        <taxon>Stramenopiles</taxon>
        <taxon>Oomycota</taxon>
        <taxon>Peronosporomycetes</taxon>
        <taxon>Pythiales</taxon>
        <taxon>Pythiaceae</taxon>
        <taxon>Pythium</taxon>
    </lineage>
</organism>
<gene>
    <name evidence="1" type="ORF">Poli38472_007769</name>
</gene>
<accession>A0A8K1CSS8</accession>
<name>A0A8K1CSS8_PYTOL</name>
<evidence type="ECO:0000313" key="2">
    <source>
        <dbReference type="Proteomes" id="UP000794436"/>
    </source>
</evidence>
<reference evidence="1" key="1">
    <citation type="submission" date="2019-03" db="EMBL/GenBank/DDBJ databases">
        <title>Long read genome sequence of the mycoparasitic Pythium oligandrum ATCC 38472 isolated from sugarbeet rhizosphere.</title>
        <authorList>
            <person name="Gaulin E."/>
        </authorList>
    </citation>
    <scope>NUCLEOTIDE SEQUENCE</scope>
    <source>
        <strain evidence="1">ATCC 38472_TT</strain>
    </source>
</reference>
<keyword evidence="2" id="KW-1185">Reference proteome</keyword>
<sequence length="159" mass="18531">MSSPTNSQADQSDNICKYSSKPCFNERAFKKTGELHSFCEFHRAMANRNQRRCEQKRRNQRRLERMQALSQQQMQQADYTMLAPKFSMTQLHASPLTVHGDGVFLGGNPLEMYGNFQGSFDDYDVEMLDDCDLEPYEHPVSLHAEDLEYLFMTVMDRKL</sequence>
<protein>
    <submittedName>
        <fullName evidence="1">Uncharacterized protein</fullName>
    </submittedName>
</protein>
<dbReference type="OrthoDB" id="168273at2759"/>
<dbReference type="EMBL" id="SPLM01000003">
    <property type="protein sequence ID" value="TMW68097.1"/>
    <property type="molecule type" value="Genomic_DNA"/>
</dbReference>
<evidence type="ECO:0000313" key="1">
    <source>
        <dbReference type="EMBL" id="TMW68097.1"/>
    </source>
</evidence>
<proteinExistence type="predicted"/>
<dbReference type="AlphaFoldDB" id="A0A8K1CSS8"/>
<dbReference type="Proteomes" id="UP000794436">
    <property type="component" value="Unassembled WGS sequence"/>
</dbReference>
<comment type="caution">
    <text evidence="1">The sequence shown here is derived from an EMBL/GenBank/DDBJ whole genome shotgun (WGS) entry which is preliminary data.</text>
</comment>